<dbReference type="Pfam" id="PF08241">
    <property type="entry name" value="Methyltransf_11"/>
    <property type="match status" value="1"/>
</dbReference>
<comment type="caution">
    <text evidence="2">The sequence shown here is derived from an EMBL/GenBank/DDBJ whole genome shotgun (WGS) entry which is preliminary data.</text>
</comment>
<dbReference type="EMBL" id="JPWV03000203">
    <property type="protein sequence ID" value="KAG2521339.1"/>
    <property type="molecule type" value="Genomic_DNA"/>
</dbReference>
<name>A0A8T0LUT1_9STRA</name>
<dbReference type="CDD" id="cd02440">
    <property type="entry name" value="AdoMet_MTases"/>
    <property type="match status" value="1"/>
</dbReference>
<dbReference type="GO" id="GO:0008757">
    <property type="term" value="F:S-adenosylmethionine-dependent methyltransferase activity"/>
    <property type="evidence" value="ECO:0007669"/>
    <property type="project" value="InterPro"/>
</dbReference>
<dbReference type="SUPFAM" id="SSF53335">
    <property type="entry name" value="S-adenosyl-L-methionine-dependent methyltransferases"/>
    <property type="match status" value="2"/>
</dbReference>
<evidence type="ECO:0000313" key="2">
    <source>
        <dbReference type="EMBL" id="KAG2521339.1"/>
    </source>
</evidence>
<dbReference type="PANTHER" id="PTHR43591:SF81">
    <property type="entry name" value="MAGNESIUM PROTOPORPHYRIN IX METHYLTRANSFERASE, CHLOROPLASTIC-RELATED"/>
    <property type="match status" value="1"/>
</dbReference>
<evidence type="ECO:0000313" key="3">
    <source>
        <dbReference type="Proteomes" id="UP000785171"/>
    </source>
</evidence>
<sequence>MDGLVLDKVESNSVNVVGSNFGLGIFPTRSRGWAAAHRVLKDDGLLVITAWDEKSVNFGWFDGIAELYNAAGKDGDEPMPPPSLIAGTDKERVLKELQAAGFRDVKVYHTAHTIVFDDPKGMLQANMSNPATSKFLERLTKEQIESALTACMEKDTEANFYEAEASSGATSTDPFADGRPRLIPFAAFSILARNHFPICFKHLKHRDAMNEAFTNEKWSAHAQTYKAVAGALTTRWATDALQVAHHQILPLLAKHSTETFHFLDVGCGPGFLTFEFMRRYLNNQDQTNLRITATDLSDGMLDQLKQTLQEDSMLNQFASKVTTVQMDGLVLDKVESNSVNVVGSNFGLGIFPTRSRGWAAAHRVLKDDGLLVITAWDEKSANFGWFDGIAELYNAAGKDGDEPMPPPSLIAGTDKERVLKELQAAGFRDVKVYHTAHTIVFDDPKGMLQANMSNPATSKFLERLTKEQIESALTACMEKDTEANFYEAEASSGATSTDPFADGRPRLIPFAAFSILARK</sequence>
<reference evidence="2" key="2">
    <citation type="submission" date="2020-06" db="EMBL/GenBank/DDBJ databases">
        <authorList>
            <person name="Studholme D.J."/>
        </authorList>
    </citation>
    <scope>NUCLEOTIDE SEQUENCE</scope>
    <source>
        <strain evidence="2">NZFS 2646</strain>
    </source>
</reference>
<proteinExistence type="predicted"/>
<evidence type="ECO:0000259" key="1">
    <source>
        <dbReference type="Pfam" id="PF08241"/>
    </source>
</evidence>
<protein>
    <recommendedName>
        <fullName evidence="1">Methyltransferase type 11 domain-containing protein</fullName>
    </recommendedName>
</protein>
<accession>A0A8T0LUT1</accession>
<gene>
    <name evidence="2" type="ORF">JM16_006292</name>
</gene>
<dbReference type="Proteomes" id="UP000785171">
    <property type="component" value="Unassembled WGS sequence"/>
</dbReference>
<reference evidence="2" key="1">
    <citation type="journal article" date="2015" name="Genom Data">
        <title>Genome sequences of six Phytophthora species associated with forests in New Zealand.</title>
        <authorList>
            <person name="Studholme D.J."/>
            <person name="McDougal R.L."/>
            <person name="Sambles C."/>
            <person name="Hansen E."/>
            <person name="Hardy G."/>
            <person name="Grant M."/>
            <person name="Ganley R.J."/>
            <person name="Williams N.M."/>
        </authorList>
    </citation>
    <scope>NUCLEOTIDE SEQUENCE</scope>
    <source>
        <strain evidence="2">NZFS 2646</strain>
    </source>
</reference>
<dbReference type="AlphaFoldDB" id="A0A8T0LUT1"/>
<dbReference type="Gene3D" id="3.40.50.150">
    <property type="entry name" value="Vaccinia Virus protein VP39"/>
    <property type="match status" value="2"/>
</dbReference>
<dbReference type="InterPro" id="IPR013216">
    <property type="entry name" value="Methyltransf_11"/>
</dbReference>
<dbReference type="PANTHER" id="PTHR43591">
    <property type="entry name" value="METHYLTRANSFERASE"/>
    <property type="match status" value="1"/>
</dbReference>
<dbReference type="InterPro" id="IPR029063">
    <property type="entry name" value="SAM-dependent_MTases_sf"/>
</dbReference>
<organism evidence="2 3">
    <name type="scientific">Phytophthora kernoviae</name>
    <dbReference type="NCBI Taxonomy" id="325452"/>
    <lineage>
        <taxon>Eukaryota</taxon>
        <taxon>Sar</taxon>
        <taxon>Stramenopiles</taxon>
        <taxon>Oomycota</taxon>
        <taxon>Peronosporomycetes</taxon>
        <taxon>Peronosporales</taxon>
        <taxon>Peronosporaceae</taxon>
        <taxon>Phytophthora</taxon>
    </lineage>
</organism>
<feature type="domain" description="Methyltransferase type 11" evidence="1">
    <location>
        <begin position="263"/>
        <end position="373"/>
    </location>
</feature>